<feature type="compositionally biased region" description="Low complexity" evidence="4">
    <location>
        <begin position="31"/>
        <end position="41"/>
    </location>
</feature>
<dbReference type="InterPro" id="IPR036317">
    <property type="entry name" value="Cullin_homology_sf"/>
</dbReference>
<dbReference type="SUPFAM" id="SSF46785">
    <property type="entry name" value="Winged helix' DNA-binding domain"/>
    <property type="match status" value="1"/>
</dbReference>
<dbReference type="Gene3D" id="1.10.10.10">
    <property type="entry name" value="Winged helix-like DNA-binding domain superfamily/Winged helix DNA-binding domain"/>
    <property type="match status" value="1"/>
</dbReference>
<dbReference type="Pfam" id="PF00888">
    <property type="entry name" value="Cullin"/>
    <property type="match status" value="1"/>
</dbReference>
<dbReference type="PROSITE" id="PS50069">
    <property type="entry name" value="CULLIN_2"/>
    <property type="match status" value="1"/>
</dbReference>
<feature type="region of interest" description="Disordered" evidence="4">
    <location>
        <begin position="1"/>
        <end position="55"/>
    </location>
</feature>
<gene>
    <name evidence="6" type="primary">CUL4</name>
    <name evidence="6" type="ORF">PICST_80515</name>
</gene>
<dbReference type="OrthoDB" id="27073at2759"/>
<organism evidence="6 7">
    <name type="scientific">Scheffersomyces stipitis (strain ATCC 58785 / CBS 6054 / NBRC 10063 / NRRL Y-11545)</name>
    <name type="common">Yeast</name>
    <name type="synonym">Pichia stipitis</name>
    <dbReference type="NCBI Taxonomy" id="322104"/>
    <lineage>
        <taxon>Eukaryota</taxon>
        <taxon>Fungi</taxon>
        <taxon>Dikarya</taxon>
        <taxon>Ascomycota</taxon>
        <taxon>Saccharomycotina</taxon>
        <taxon>Pichiomycetes</taxon>
        <taxon>Debaryomycetaceae</taxon>
        <taxon>Scheffersomyces</taxon>
    </lineage>
</organism>
<dbReference type="Gene3D" id="3.30.230.130">
    <property type="entry name" value="Cullin, Chain C, Domain 2"/>
    <property type="match status" value="1"/>
</dbReference>
<evidence type="ECO:0000256" key="4">
    <source>
        <dbReference type="SAM" id="MobiDB-lite"/>
    </source>
</evidence>
<dbReference type="SUPFAM" id="SSF74788">
    <property type="entry name" value="Cullin repeat-like"/>
    <property type="match status" value="1"/>
</dbReference>
<keyword evidence="6" id="KW-0436">Ligase</keyword>
<dbReference type="InterPro" id="IPR016158">
    <property type="entry name" value="Cullin_homology"/>
</dbReference>
<sequence>MLDFGNLEASSSSLSTRDAGPSHLTPQFQRSSDSSDTNTSNTHKRIKPNFEPPTKPQVLESLQVAKSAAEEVIDLVLEGKPLKRSYYTYYKDIESICRYKHAEKSKLASLVFEKLDNAYKVVKQKTTSRNIRDNISDSEPYKWTNAFLAIIQDWKDKLSRLSKLFAYLDRGYLLPHATKKTILEYGLGVYVEDILANMKEDSKNEISELVLKRYLLQLRYDQSVLHIYSESSEAFTRTLMRLNFNNDYSLHKNLSDDIAEHYRSISRKWHNDPDYLDRVCSILKGEVDFFRDCGQSQEFLDTLYKSLKFVLIFYDHSEIFVEVLPGLLESENGPRQLQTLYKFCEQSLNDFALDSMPMFRTQWGAYVEKKVMEVIETSKTAGSGSNVLSLLVDIFVKYDTLSNSYLDEKFEFELRNYFKKGLNDRTNSSFIVYQLCKYCDSYFKGPSKKSSLPETFEEFKKNVLIIFKAIENKRDFTEIYQKDLSKRLLVSRNTNFDHEKELADSLLEVIGESDESVGLQVMFKDLNQSKDVYSSLIESTGIEFNPLVLEKKYWPDIPKMDTDITLPSELQLLLDQFTAKYTSSGERFKSQKLDWSNYTLHQLSINAEFESGTKELVVNLLQAVVILVFNDVNSYTFVELQQLTGMEPKLLKRVLGSVSSEKYAILSRDGDIYSFNSKFTDKSSRIKIPLSKDKDSMKISASVSESDTNRIISRNRTDELKGAIVKVMKEFKQLSVTELLNKAIEGVEKRGPVTLTELKKNIDDLVDSEYLRRVDRETLAYIP</sequence>
<dbReference type="SUPFAM" id="SSF75632">
    <property type="entry name" value="Cullin homology domain"/>
    <property type="match status" value="1"/>
</dbReference>
<dbReference type="HOGENOM" id="CLU_335858_0_0_1"/>
<dbReference type="Pfam" id="PF10557">
    <property type="entry name" value="Cullin_Nedd8"/>
    <property type="match status" value="1"/>
</dbReference>
<dbReference type="Pfam" id="PF26557">
    <property type="entry name" value="Cullin_AB"/>
    <property type="match status" value="1"/>
</dbReference>
<dbReference type="EMBL" id="AAVQ01000001">
    <property type="protein sequence ID" value="EAZ63396.2"/>
    <property type="molecule type" value="Genomic_DNA"/>
</dbReference>
<dbReference type="KEGG" id="pic:PICST_80515"/>
<dbReference type="GO" id="GO:0006511">
    <property type="term" value="P:ubiquitin-dependent protein catabolic process"/>
    <property type="evidence" value="ECO:0007669"/>
    <property type="project" value="InterPro"/>
</dbReference>
<dbReference type="InterPro" id="IPR036388">
    <property type="entry name" value="WH-like_DNA-bd_sf"/>
</dbReference>
<dbReference type="InterPro" id="IPR016159">
    <property type="entry name" value="Cullin_repeat-like_dom_sf"/>
</dbReference>
<evidence type="ECO:0000256" key="2">
    <source>
        <dbReference type="PROSITE-ProRule" id="PRU00330"/>
    </source>
</evidence>
<protein>
    <submittedName>
        <fullName evidence="6">Cullin, ubiquitin ligase activity</fullName>
    </submittedName>
</protein>
<evidence type="ECO:0000313" key="7">
    <source>
        <dbReference type="Proteomes" id="UP000002258"/>
    </source>
</evidence>
<dbReference type="STRING" id="322104.A3GFR1"/>
<dbReference type="InterPro" id="IPR001373">
    <property type="entry name" value="Cullin_N"/>
</dbReference>
<feature type="domain" description="Cullin family profile" evidence="5">
    <location>
        <begin position="435"/>
        <end position="659"/>
    </location>
</feature>
<dbReference type="InParanoid" id="A3GFR1"/>
<dbReference type="Gene3D" id="1.20.1310.10">
    <property type="entry name" value="Cullin Repeats"/>
    <property type="match status" value="2"/>
</dbReference>
<name>A3GFR1_PICST</name>
<accession>A3GFR1</accession>
<dbReference type="GeneID" id="4851110"/>
<reference evidence="6 7" key="1">
    <citation type="journal article" date="2007" name="Nat. Biotechnol.">
        <title>Genome sequence of the lignocellulose-bioconverting and xylose-fermenting yeast Pichia stipitis.</title>
        <authorList>
            <person name="Jeffries T.W."/>
            <person name="Grigoriev I.V."/>
            <person name="Grimwood J."/>
            <person name="Laplaza J.M."/>
            <person name="Aerts A."/>
            <person name="Salamov A."/>
            <person name="Schmutz J."/>
            <person name="Lindquist E."/>
            <person name="Dehal P."/>
            <person name="Shapiro H."/>
            <person name="Jin Y.S."/>
            <person name="Passoth V."/>
            <person name="Richardson P.M."/>
        </authorList>
    </citation>
    <scope>NUCLEOTIDE SEQUENCE [LARGE SCALE GENOMIC DNA]</scope>
    <source>
        <strain evidence="7">ATCC 58785 / CBS 6054 / NBRC 10063 / NRRL Y-11545</strain>
    </source>
</reference>
<dbReference type="OMA" id="RWNLIFY"/>
<dbReference type="eggNOG" id="KOG2167">
    <property type="taxonomic scope" value="Eukaryota"/>
</dbReference>
<proteinExistence type="inferred from homology"/>
<dbReference type="SMART" id="SM00182">
    <property type="entry name" value="CULLIN"/>
    <property type="match status" value="1"/>
</dbReference>
<comment type="similarity">
    <text evidence="1 2 3">Belongs to the cullin family.</text>
</comment>
<dbReference type="InterPro" id="IPR045093">
    <property type="entry name" value="Cullin"/>
</dbReference>
<comment type="caution">
    <text evidence="6">The sequence shown here is derived from an EMBL/GenBank/DDBJ whole genome shotgun (WGS) entry which is preliminary data.</text>
</comment>
<dbReference type="Proteomes" id="UP000002258">
    <property type="component" value="Chromosome 1"/>
</dbReference>
<dbReference type="GO" id="GO:0016874">
    <property type="term" value="F:ligase activity"/>
    <property type="evidence" value="ECO:0007669"/>
    <property type="project" value="UniProtKB-KW"/>
</dbReference>
<evidence type="ECO:0000256" key="1">
    <source>
        <dbReference type="ARBA" id="ARBA00006019"/>
    </source>
</evidence>
<dbReference type="InterPro" id="IPR059120">
    <property type="entry name" value="Cullin-like_AB"/>
</dbReference>
<keyword evidence="7" id="KW-1185">Reference proteome</keyword>
<dbReference type="SMART" id="SM00884">
    <property type="entry name" value="Cullin_Nedd8"/>
    <property type="match status" value="1"/>
</dbReference>
<evidence type="ECO:0000259" key="5">
    <source>
        <dbReference type="PROSITE" id="PS50069"/>
    </source>
</evidence>
<dbReference type="PANTHER" id="PTHR11932">
    <property type="entry name" value="CULLIN"/>
    <property type="match status" value="1"/>
</dbReference>
<dbReference type="InterPro" id="IPR019559">
    <property type="entry name" value="Cullin_neddylation_domain"/>
</dbReference>
<evidence type="ECO:0000313" key="6">
    <source>
        <dbReference type="EMBL" id="EAZ63396.2"/>
    </source>
</evidence>
<dbReference type="InterPro" id="IPR036390">
    <property type="entry name" value="WH_DNA-bd_sf"/>
</dbReference>
<evidence type="ECO:0000256" key="3">
    <source>
        <dbReference type="RuleBase" id="RU003829"/>
    </source>
</evidence>
<dbReference type="RefSeq" id="XP_001387419.2">
    <property type="nucleotide sequence ID" value="XM_001387382.1"/>
</dbReference>
<dbReference type="AlphaFoldDB" id="A3GFR1"/>
<dbReference type="GO" id="GO:0031625">
    <property type="term" value="F:ubiquitin protein ligase binding"/>
    <property type="evidence" value="ECO:0007669"/>
    <property type="project" value="InterPro"/>
</dbReference>